<name>A0AAD1ZSL1_9LAMI</name>
<reference evidence="2" key="1">
    <citation type="submission" date="2023-05" db="EMBL/GenBank/DDBJ databases">
        <authorList>
            <person name="Huff M."/>
        </authorList>
    </citation>
    <scope>NUCLEOTIDE SEQUENCE</scope>
</reference>
<dbReference type="PANTHER" id="PTHR46354:SF13">
    <property type="entry name" value="PROTEIN DOG1-LIKE 4"/>
    <property type="match status" value="1"/>
</dbReference>
<sequence length="251" mass="29027">MPSTSSGDSSIDAGSFEAFFDGWIVRHKNFVEELLRAQQSYDESWEDAIRGLIYRVLAHLHEYYQEKSRMIRRDVSLVFSPPWFTALERTFFWIAGFRPQLAFSLVMRSVNDFTENQSQRIQRLTHDAEMEAEVLAEELARVQESVAAPPVSDLAKQVGRRVANGGEIRYLDTMPEALKSKMENLLIDADLLRRRIVQEVVEILSPAQNMRFLGDAIQLHLRIRELGRQREAEAEQLQHEREMGGRQFLSS</sequence>
<dbReference type="InterPro" id="IPR051886">
    <property type="entry name" value="Seed_Dev/Stress_Resp_Reg"/>
</dbReference>
<organism evidence="2 3">
    <name type="scientific">Fraxinus pennsylvanica</name>
    <dbReference type="NCBI Taxonomy" id="56036"/>
    <lineage>
        <taxon>Eukaryota</taxon>
        <taxon>Viridiplantae</taxon>
        <taxon>Streptophyta</taxon>
        <taxon>Embryophyta</taxon>
        <taxon>Tracheophyta</taxon>
        <taxon>Spermatophyta</taxon>
        <taxon>Magnoliopsida</taxon>
        <taxon>eudicotyledons</taxon>
        <taxon>Gunneridae</taxon>
        <taxon>Pentapetalae</taxon>
        <taxon>asterids</taxon>
        <taxon>lamiids</taxon>
        <taxon>Lamiales</taxon>
        <taxon>Oleaceae</taxon>
        <taxon>Oleeae</taxon>
        <taxon>Fraxinus</taxon>
    </lineage>
</organism>
<dbReference type="GO" id="GO:0006351">
    <property type="term" value="P:DNA-templated transcription"/>
    <property type="evidence" value="ECO:0007669"/>
    <property type="project" value="InterPro"/>
</dbReference>
<dbReference type="Pfam" id="PF14144">
    <property type="entry name" value="DOG1"/>
    <property type="match status" value="1"/>
</dbReference>
<protein>
    <recommendedName>
        <fullName evidence="1">DOG1 domain-containing protein</fullName>
    </recommendedName>
</protein>
<keyword evidence="3" id="KW-1185">Reference proteome</keyword>
<evidence type="ECO:0000313" key="3">
    <source>
        <dbReference type="Proteomes" id="UP000834106"/>
    </source>
</evidence>
<dbReference type="PANTHER" id="PTHR46354">
    <property type="entry name" value="DOG1 DOMAIN-CONTAINING PROTEIN"/>
    <property type="match status" value="1"/>
</dbReference>
<gene>
    <name evidence="2" type="ORF">FPE_LOCUS22227</name>
</gene>
<dbReference type="InterPro" id="IPR025422">
    <property type="entry name" value="TGA_domain"/>
</dbReference>
<evidence type="ECO:0000259" key="1">
    <source>
        <dbReference type="PROSITE" id="PS51806"/>
    </source>
</evidence>
<accession>A0AAD1ZSL1</accession>
<evidence type="ECO:0000313" key="2">
    <source>
        <dbReference type="EMBL" id="CAI9774797.1"/>
    </source>
</evidence>
<feature type="domain" description="DOG1" evidence="1">
    <location>
        <begin position="13"/>
        <end position="233"/>
    </location>
</feature>
<proteinExistence type="predicted"/>
<dbReference type="EMBL" id="OU503048">
    <property type="protein sequence ID" value="CAI9774797.1"/>
    <property type="molecule type" value="Genomic_DNA"/>
</dbReference>
<dbReference type="GO" id="GO:0043565">
    <property type="term" value="F:sequence-specific DNA binding"/>
    <property type="evidence" value="ECO:0007669"/>
    <property type="project" value="InterPro"/>
</dbReference>
<dbReference type="PROSITE" id="PS51806">
    <property type="entry name" value="DOG1"/>
    <property type="match status" value="1"/>
</dbReference>
<dbReference type="Proteomes" id="UP000834106">
    <property type="component" value="Chromosome 13"/>
</dbReference>
<dbReference type="AlphaFoldDB" id="A0AAD1ZSL1"/>